<comment type="caution">
    <text evidence="5">Lacks conserved residue(s) required for the propagation of feature annotation.</text>
</comment>
<evidence type="ECO:0000256" key="6">
    <source>
        <dbReference type="SAM" id="SignalP"/>
    </source>
</evidence>
<dbReference type="EMBL" id="ML213509">
    <property type="protein sequence ID" value="TFK52672.1"/>
    <property type="molecule type" value="Genomic_DNA"/>
</dbReference>
<dbReference type="OrthoDB" id="422086at2759"/>
<dbReference type="EC" id="2.1.1.100" evidence="5"/>
<feature type="transmembrane region" description="Helical" evidence="5">
    <location>
        <begin position="183"/>
        <end position="205"/>
    </location>
</feature>
<keyword evidence="3 5" id="KW-1133">Transmembrane helix</keyword>
<gene>
    <name evidence="7" type="ORF">OE88DRAFT_1658070</name>
</gene>
<dbReference type="Pfam" id="PF04140">
    <property type="entry name" value="ICMT"/>
    <property type="match status" value="1"/>
</dbReference>
<keyword evidence="5" id="KW-0808">Transferase</keyword>
<dbReference type="PANTHER" id="PTHR12714">
    <property type="entry name" value="PROTEIN-S ISOPRENYLCYSTEINE O-METHYLTRANSFERASE"/>
    <property type="match status" value="1"/>
</dbReference>
<dbReference type="AlphaFoldDB" id="A0A5C3N655"/>
<organism evidence="7 8">
    <name type="scientific">Heliocybe sulcata</name>
    <dbReference type="NCBI Taxonomy" id="5364"/>
    <lineage>
        <taxon>Eukaryota</taxon>
        <taxon>Fungi</taxon>
        <taxon>Dikarya</taxon>
        <taxon>Basidiomycota</taxon>
        <taxon>Agaricomycotina</taxon>
        <taxon>Agaricomycetes</taxon>
        <taxon>Gloeophyllales</taxon>
        <taxon>Gloeophyllaceae</taxon>
        <taxon>Heliocybe</taxon>
    </lineage>
</organism>
<name>A0A5C3N655_9AGAM</name>
<keyword evidence="4 5" id="KW-0472">Membrane</keyword>
<dbReference type="STRING" id="5364.A0A5C3N655"/>
<evidence type="ECO:0000256" key="4">
    <source>
        <dbReference type="ARBA" id="ARBA00023136"/>
    </source>
</evidence>
<evidence type="ECO:0000256" key="2">
    <source>
        <dbReference type="ARBA" id="ARBA00022692"/>
    </source>
</evidence>
<comment type="similarity">
    <text evidence="5">Belongs to the class VI-like SAM-binding methyltransferase superfamily. Isoprenylcysteine carboxyl methyltransferase family.</text>
</comment>
<evidence type="ECO:0000256" key="1">
    <source>
        <dbReference type="ARBA" id="ARBA00004141"/>
    </source>
</evidence>
<dbReference type="GO" id="GO:0032259">
    <property type="term" value="P:methylation"/>
    <property type="evidence" value="ECO:0007669"/>
    <property type="project" value="UniProtKB-KW"/>
</dbReference>
<feature type="signal peptide" evidence="6">
    <location>
        <begin position="1"/>
        <end position="24"/>
    </location>
</feature>
<accession>A0A5C3N655</accession>
<comment type="subcellular location">
    <subcellularLocation>
        <location evidence="5">Endoplasmic reticulum membrane</location>
        <topology evidence="5">Multi-pass membrane protein</topology>
    </subcellularLocation>
    <subcellularLocation>
        <location evidence="1">Membrane</location>
        <topology evidence="1">Multi-pass membrane protein</topology>
    </subcellularLocation>
</comment>
<dbReference type="GO" id="GO:0004671">
    <property type="term" value="F:protein C-terminal S-isoprenylcysteine carboxyl O-methyltransferase activity"/>
    <property type="evidence" value="ECO:0007669"/>
    <property type="project" value="UniProtKB-EC"/>
</dbReference>
<evidence type="ECO:0000256" key="3">
    <source>
        <dbReference type="ARBA" id="ARBA00022989"/>
    </source>
</evidence>
<protein>
    <recommendedName>
        <fullName evidence="5">Protein-S-isoprenylcysteine O-methyltransferase</fullName>
        <ecNumber evidence="5">2.1.1.100</ecNumber>
    </recommendedName>
</protein>
<sequence length="238" mass="27088">MLASPAWKIPFVLSAAFAFHVASTSPNPVPSEKEMERATTEQGWGKFVMRWLPLAYKMSFWMACICELVAIATPQSSWLIAAEWLLPMLRPDCSNISITPGFLAGWSCLFIGGLSRYWCYQTMGRHFTFELTIRDGHQLVTTGPYAYVRHPSYTATFFALAGTFLLHFSAGTWMTECGGADTWLGHACAGIWSIDAAFLSWLVIWRTRKEDDMLRAEFGKKWDDWAARVPWRLVPYVY</sequence>
<feature type="chain" id="PRO_5022977085" description="Protein-S-isoprenylcysteine O-methyltransferase" evidence="6">
    <location>
        <begin position="25"/>
        <end position="238"/>
    </location>
</feature>
<dbReference type="GO" id="GO:0005789">
    <property type="term" value="C:endoplasmic reticulum membrane"/>
    <property type="evidence" value="ECO:0007669"/>
    <property type="project" value="UniProtKB-SubCell"/>
</dbReference>
<feature type="transmembrane region" description="Helical" evidence="5">
    <location>
        <begin position="58"/>
        <end position="81"/>
    </location>
</feature>
<keyword evidence="6" id="KW-0732">Signal</keyword>
<keyword evidence="5" id="KW-0256">Endoplasmic reticulum</keyword>
<dbReference type="InterPro" id="IPR007269">
    <property type="entry name" value="ICMT_MeTrfase"/>
</dbReference>
<dbReference type="Proteomes" id="UP000305948">
    <property type="component" value="Unassembled WGS sequence"/>
</dbReference>
<reference evidence="7 8" key="1">
    <citation type="journal article" date="2019" name="Nat. Ecol. Evol.">
        <title>Megaphylogeny resolves global patterns of mushroom evolution.</title>
        <authorList>
            <person name="Varga T."/>
            <person name="Krizsan K."/>
            <person name="Foldi C."/>
            <person name="Dima B."/>
            <person name="Sanchez-Garcia M."/>
            <person name="Sanchez-Ramirez S."/>
            <person name="Szollosi G.J."/>
            <person name="Szarkandi J.G."/>
            <person name="Papp V."/>
            <person name="Albert L."/>
            <person name="Andreopoulos W."/>
            <person name="Angelini C."/>
            <person name="Antonin V."/>
            <person name="Barry K.W."/>
            <person name="Bougher N.L."/>
            <person name="Buchanan P."/>
            <person name="Buyck B."/>
            <person name="Bense V."/>
            <person name="Catcheside P."/>
            <person name="Chovatia M."/>
            <person name="Cooper J."/>
            <person name="Damon W."/>
            <person name="Desjardin D."/>
            <person name="Finy P."/>
            <person name="Geml J."/>
            <person name="Haridas S."/>
            <person name="Hughes K."/>
            <person name="Justo A."/>
            <person name="Karasinski D."/>
            <person name="Kautmanova I."/>
            <person name="Kiss B."/>
            <person name="Kocsube S."/>
            <person name="Kotiranta H."/>
            <person name="LaButti K.M."/>
            <person name="Lechner B.E."/>
            <person name="Liimatainen K."/>
            <person name="Lipzen A."/>
            <person name="Lukacs Z."/>
            <person name="Mihaltcheva S."/>
            <person name="Morgado L.N."/>
            <person name="Niskanen T."/>
            <person name="Noordeloos M.E."/>
            <person name="Ohm R.A."/>
            <person name="Ortiz-Santana B."/>
            <person name="Ovrebo C."/>
            <person name="Racz N."/>
            <person name="Riley R."/>
            <person name="Savchenko A."/>
            <person name="Shiryaev A."/>
            <person name="Soop K."/>
            <person name="Spirin V."/>
            <person name="Szebenyi C."/>
            <person name="Tomsovsky M."/>
            <person name="Tulloss R.E."/>
            <person name="Uehling J."/>
            <person name="Grigoriev I.V."/>
            <person name="Vagvolgyi C."/>
            <person name="Papp T."/>
            <person name="Martin F.M."/>
            <person name="Miettinen O."/>
            <person name="Hibbett D.S."/>
            <person name="Nagy L.G."/>
        </authorList>
    </citation>
    <scope>NUCLEOTIDE SEQUENCE [LARGE SCALE GENOMIC DNA]</scope>
    <source>
        <strain evidence="7 8">OMC1185</strain>
    </source>
</reference>
<comment type="catalytic activity">
    <reaction evidence="5">
        <text>[protein]-C-terminal S-[(2E,6E)-farnesyl]-L-cysteine + S-adenosyl-L-methionine = [protein]-C-terminal S-[(2E,6E)-farnesyl]-L-cysteine methyl ester + S-adenosyl-L-homocysteine</text>
        <dbReference type="Rhea" id="RHEA:21672"/>
        <dbReference type="Rhea" id="RHEA-COMP:12125"/>
        <dbReference type="Rhea" id="RHEA-COMP:12126"/>
        <dbReference type="ChEBI" id="CHEBI:57856"/>
        <dbReference type="ChEBI" id="CHEBI:59789"/>
        <dbReference type="ChEBI" id="CHEBI:90510"/>
        <dbReference type="ChEBI" id="CHEBI:90511"/>
        <dbReference type="EC" id="2.1.1.100"/>
    </reaction>
</comment>
<dbReference type="PANTHER" id="PTHR12714:SF9">
    <property type="entry name" value="PROTEIN-S-ISOPRENYLCYSTEINE O-METHYLTRANSFERASE"/>
    <property type="match status" value="1"/>
</dbReference>
<keyword evidence="2 5" id="KW-0812">Transmembrane</keyword>
<keyword evidence="5" id="KW-0949">S-adenosyl-L-methionine</keyword>
<evidence type="ECO:0000313" key="7">
    <source>
        <dbReference type="EMBL" id="TFK52672.1"/>
    </source>
</evidence>
<keyword evidence="8" id="KW-1185">Reference proteome</keyword>
<feature type="transmembrane region" description="Helical" evidence="5">
    <location>
        <begin position="153"/>
        <end position="171"/>
    </location>
</feature>
<dbReference type="Gene3D" id="1.20.120.1630">
    <property type="match status" value="1"/>
</dbReference>
<proteinExistence type="inferred from homology"/>
<evidence type="ECO:0000256" key="5">
    <source>
        <dbReference type="RuleBase" id="RU362022"/>
    </source>
</evidence>
<evidence type="ECO:0000313" key="8">
    <source>
        <dbReference type="Proteomes" id="UP000305948"/>
    </source>
</evidence>
<keyword evidence="5" id="KW-0489">Methyltransferase</keyword>